<evidence type="ECO:0000313" key="1">
    <source>
        <dbReference type="EMBL" id="OYR25253.1"/>
    </source>
</evidence>
<gene>
    <name evidence="1" type="ORF">CEV34_2897</name>
</gene>
<evidence type="ECO:0000313" key="2">
    <source>
        <dbReference type="Proteomes" id="UP000216188"/>
    </source>
</evidence>
<organism evidence="1 2">
    <name type="scientific">Brucella pseudogrignonensis</name>
    <dbReference type="NCBI Taxonomy" id="419475"/>
    <lineage>
        <taxon>Bacteria</taxon>
        <taxon>Pseudomonadati</taxon>
        <taxon>Pseudomonadota</taxon>
        <taxon>Alphaproteobacteria</taxon>
        <taxon>Hyphomicrobiales</taxon>
        <taxon>Brucellaceae</taxon>
        <taxon>Brucella/Ochrobactrum group</taxon>
        <taxon>Brucella</taxon>
    </lineage>
</organism>
<proteinExistence type="predicted"/>
<dbReference type="EMBL" id="NNRM01000022">
    <property type="protein sequence ID" value="OYR25253.1"/>
    <property type="molecule type" value="Genomic_DNA"/>
</dbReference>
<comment type="caution">
    <text evidence="1">The sequence shown here is derived from an EMBL/GenBank/DDBJ whole genome shotgun (WGS) entry which is preliminary data.</text>
</comment>
<accession>A0A256GDR5</accession>
<reference evidence="1 2" key="1">
    <citation type="submission" date="2017-07" db="EMBL/GenBank/DDBJ databases">
        <title>Phylogenetic study on the rhizospheric bacterium Ochrobactrum sp. A44.</title>
        <authorList>
            <person name="Krzyzanowska D.M."/>
            <person name="Ossowicki A."/>
            <person name="Rajewska M."/>
            <person name="Maciag T."/>
            <person name="Kaczynski Z."/>
            <person name="Czerwicka M."/>
            <person name="Jafra S."/>
        </authorList>
    </citation>
    <scope>NUCLEOTIDE SEQUENCE [LARGE SCALE GENOMIC DNA]</scope>
    <source>
        <strain evidence="1 2">CCUG 30717</strain>
    </source>
</reference>
<dbReference type="Proteomes" id="UP000216188">
    <property type="component" value="Unassembled WGS sequence"/>
</dbReference>
<protein>
    <submittedName>
        <fullName evidence="1">Uncharacterized protein</fullName>
    </submittedName>
</protein>
<name>A0A256GDR5_9HYPH</name>
<dbReference type="AlphaFoldDB" id="A0A256GDR5"/>
<sequence length="48" mass="5424">MHRIGVGCGMNCDRLDAQFFTSPEHTKSDFATIGYEYLLKHCALLPVH</sequence>
<keyword evidence="2" id="KW-1185">Reference proteome</keyword>